<gene>
    <name evidence="2" type="ordered locus">Bpet3478</name>
</gene>
<accession>A9HXM7</accession>
<dbReference type="Proteomes" id="UP000001225">
    <property type="component" value="Chromosome"/>
</dbReference>
<protein>
    <submittedName>
        <fullName evidence="2">Uncharacterized protein</fullName>
    </submittedName>
</protein>
<dbReference type="STRING" id="94624.Bpet3478"/>
<dbReference type="KEGG" id="bpt:Bpet3478"/>
<proteinExistence type="predicted"/>
<dbReference type="AlphaFoldDB" id="A9HXM7"/>
<keyword evidence="3" id="KW-1185">Reference proteome</keyword>
<sequence>MWCPTRSPMDRPRSGCAGSSAASTAATCASAIRFRPTRFETARPALRGRVLVRLRPFAMPGIAPAGPPGPACPDKTTRQRPMANTQAPLITPAEVRDILAEPKETVKPVAWAPRPAAGHAQWMEFSSACRLRGEARDDIIFRAIYRPARTAVHGQAVIALAEACSASLFVGPHRVAGVDTGDAFHTSLVGKGRQHYRGVLADRTHRHVWHDDGEGYAEPVEPALDDIAALIPYFLRQANLVLTGGFAHPMKGRQIELLL</sequence>
<evidence type="ECO:0000256" key="1">
    <source>
        <dbReference type="SAM" id="MobiDB-lite"/>
    </source>
</evidence>
<evidence type="ECO:0000313" key="2">
    <source>
        <dbReference type="EMBL" id="CAP43821.1"/>
    </source>
</evidence>
<name>A9HXM7_BORPD</name>
<dbReference type="EMBL" id="AM902716">
    <property type="protein sequence ID" value="CAP43821.1"/>
    <property type="molecule type" value="Genomic_DNA"/>
</dbReference>
<evidence type="ECO:0000313" key="3">
    <source>
        <dbReference type="Proteomes" id="UP000001225"/>
    </source>
</evidence>
<reference evidence="2 3" key="1">
    <citation type="journal article" date="2008" name="BMC Genomics">
        <title>The missing link: Bordetella petrii is endowed with both the metabolic versatility of environmental bacteria and virulence traits of pathogenic Bordetellae.</title>
        <authorList>
            <person name="Gross R."/>
            <person name="Guzman C.A."/>
            <person name="Sebaihia M."/>
            <person name="Martins Dos Santos V.A."/>
            <person name="Pieper D.H."/>
            <person name="Koebnik R."/>
            <person name="Lechner M."/>
            <person name="Bartels D."/>
            <person name="Buhrmester J."/>
            <person name="Choudhuri J.V."/>
            <person name="Ebensen T."/>
            <person name="Gaigalat L."/>
            <person name="Herrmann S."/>
            <person name="Khachane A.N."/>
            <person name="Larisch C."/>
            <person name="Link S."/>
            <person name="Linke B."/>
            <person name="Meyer F."/>
            <person name="Mormann S."/>
            <person name="Nakunst D."/>
            <person name="Rueckert C."/>
            <person name="Schneiker-Bekel S."/>
            <person name="Schulze K."/>
            <person name="Vorhoelter F.J."/>
            <person name="Yevsa T."/>
            <person name="Engle J.T."/>
            <person name="Goldman W.E."/>
            <person name="Puehler A."/>
            <person name="Goebel U.B."/>
            <person name="Goesmann A."/>
            <person name="Bloecker H."/>
            <person name="Kaiser O."/>
            <person name="Martinez-Arias R."/>
        </authorList>
    </citation>
    <scope>NUCLEOTIDE SEQUENCE [LARGE SCALE GENOMIC DNA]</scope>
    <source>
        <strain evidence="3">ATCC BAA-461 / DSM 12804 / CCUG 43448 / CIP 107267 / Se-1111R</strain>
    </source>
</reference>
<organism evidence="2 3">
    <name type="scientific">Bordetella petrii (strain ATCC BAA-461 / DSM 12804 / CCUG 43448 / CIP 107267 / Se-1111R)</name>
    <dbReference type="NCBI Taxonomy" id="340100"/>
    <lineage>
        <taxon>Bacteria</taxon>
        <taxon>Pseudomonadati</taxon>
        <taxon>Pseudomonadota</taxon>
        <taxon>Betaproteobacteria</taxon>
        <taxon>Burkholderiales</taxon>
        <taxon>Alcaligenaceae</taxon>
        <taxon>Bordetella</taxon>
    </lineage>
</organism>
<feature type="region of interest" description="Disordered" evidence="1">
    <location>
        <begin position="1"/>
        <end position="20"/>
    </location>
</feature>
<dbReference type="eggNOG" id="ENOG5030Y3M">
    <property type="taxonomic scope" value="Bacteria"/>
</dbReference>